<sequence length="341" mass="39344">MGKFTKFSTLIHEYVEKLSLFIINEEINENINIVTEIDKKLKEAEINQETNGLEILTITINNCKHIIQTLLDLMNDNFYRTDVNKKIIGRIFEDYITKIFGLNDKNLSKEAVQFIGKWYPIAKSDNFKYEGLKLIKEGNKLAMDICEDKPQELNILKKKRECYDKKISVEQIKYEKLKMVLRQLFFIPGTYTTLEGNKGLIMIVIIIINNNKINNQYYDSGLLRTEMIVMFLPIDPNSTVRIIRPLPKIPGVPENATSVPLVYSENSISKKYLNELSLFEKKEKCGLIPELPIGFSYNPGIFDKEKQKAIDGYDYEENKLPKNTVSVPTRPDKSTAPPGKK</sequence>
<feature type="region of interest" description="Disordered" evidence="1">
    <location>
        <begin position="320"/>
        <end position="341"/>
    </location>
</feature>
<gene>
    <name evidence="2" type="ORF">LY90DRAFT_503606</name>
</gene>
<proteinExistence type="predicted"/>
<protein>
    <submittedName>
        <fullName evidence="2">Uncharacterized protein</fullName>
    </submittedName>
</protein>
<organism evidence="2 3">
    <name type="scientific">Neocallimastix californiae</name>
    <dbReference type="NCBI Taxonomy" id="1754190"/>
    <lineage>
        <taxon>Eukaryota</taxon>
        <taxon>Fungi</taxon>
        <taxon>Fungi incertae sedis</taxon>
        <taxon>Chytridiomycota</taxon>
        <taxon>Chytridiomycota incertae sedis</taxon>
        <taxon>Neocallimastigomycetes</taxon>
        <taxon>Neocallimastigales</taxon>
        <taxon>Neocallimastigaceae</taxon>
        <taxon>Neocallimastix</taxon>
    </lineage>
</organism>
<accession>A0A1Y2EM94</accession>
<dbReference type="Proteomes" id="UP000193920">
    <property type="component" value="Unassembled WGS sequence"/>
</dbReference>
<dbReference type="EMBL" id="MCOG01000038">
    <property type="protein sequence ID" value="ORY72657.1"/>
    <property type="molecule type" value="Genomic_DNA"/>
</dbReference>
<name>A0A1Y2EM94_9FUNG</name>
<evidence type="ECO:0000256" key="1">
    <source>
        <dbReference type="SAM" id="MobiDB-lite"/>
    </source>
</evidence>
<keyword evidence="3" id="KW-1185">Reference proteome</keyword>
<dbReference type="AlphaFoldDB" id="A0A1Y2EM94"/>
<dbReference type="STRING" id="1754190.A0A1Y2EM94"/>
<dbReference type="OrthoDB" id="2141841at2759"/>
<evidence type="ECO:0000313" key="3">
    <source>
        <dbReference type="Proteomes" id="UP000193920"/>
    </source>
</evidence>
<comment type="caution">
    <text evidence="2">The sequence shown here is derived from an EMBL/GenBank/DDBJ whole genome shotgun (WGS) entry which is preliminary data.</text>
</comment>
<reference evidence="2 3" key="1">
    <citation type="submission" date="2016-08" db="EMBL/GenBank/DDBJ databases">
        <title>A Parts List for Fungal Cellulosomes Revealed by Comparative Genomics.</title>
        <authorList>
            <consortium name="DOE Joint Genome Institute"/>
            <person name="Haitjema C.H."/>
            <person name="Gilmore S.P."/>
            <person name="Henske J.K."/>
            <person name="Solomon K.V."/>
            <person name="De Groot R."/>
            <person name="Kuo A."/>
            <person name="Mondo S.J."/>
            <person name="Salamov A.A."/>
            <person name="Labutti K."/>
            <person name="Zhao Z."/>
            <person name="Chiniquy J."/>
            <person name="Barry K."/>
            <person name="Brewer H.M."/>
            <person name="Purvine S.O."/>
            <person name="Wright A.T."/>
            <person name="Boxma B."/>
            <person name="Van Alen T."/>
            <person name="Hackstein J.H."/>
            <person name="Baker S.E."/>
            <person name="Grigoriev I.V."/>
            <person name="O'Malley M.A."/>
        </authorList>
    </citation>
    <scope>NUCLEOTIDE SEQUENCE [LARGE SCALE GENOMIC DNA]</scope>
    <source>
        <strain evidence="2 3">G1</strain>
    </source>
</reference>
<evidence type="ECO:0000313" key="2">
    <source>
        <dbReference type="EMBL" id="ORY72657.1"/>
    </source>
</evidence>